<dbReference type="PANTHER" id="PTHR46328">
    <property type="entry name" value="FAR-RED IMPAIRED RESPONSIVE (FAR1) FAMILY PROTEIN-RELATED"/>
    <property type="match status" value="1"/>
</dbReference>
<reference evidence="2" key="1">
    <citation type="submission" date="2018-01" db="EMBL/GenBank/DDBJ databases">
        <authorList>
            <person name="Mao J.F."/>
        </authorList>
    </citation>
    <scope>NUCLEOTIDE SEQUENCE</scope>
    <source>
        <strain evidence="2">Huo1</strain>
        <tissue evidence="2">Leaf</tissue>
    </source>
</reference>
<evidence type="ECO:0000259" key="1">
    <source>
        <dbReference type="Pfam" id="PF03101"/>
    </source>
</evidence>
<protein>
    <recommendedName>
        <fullName evidence="1">FAR1 domain-containing protein</fullName>
    </recommendedName>
</protein>
<dbReference type="AlphaFoldDB" id="A0A8X8YAR8"/>
<proteinExistence type="predicted"/>
<evidence type="ECO:0000313" key="2">
    <source>
        <dbReference type="EMBL" id="KAG6429053.1"/>
    </source>
</evidence>
<organism evidence="2">
    <name type="scientific">Salvia splendens</name>
    <name type="common">Scarlet sage</name>
    <dbReference type="NCBI Taxonomy" id="180675"/>
    <lineage>
        <taxon>Eukaryota</taxon>
        <taxon>Viridiplantae</taxon>
        <taxon>Streptophyta</taxon>
        <taxon>Embryophyta</taxon>
        <taxon>Tracheophyta</taxon>
        <taxon>Spermatophyta</taxon>
        <taxon>Magnoliopsida</taxon>
        <taxon>eudicotyledons</taxon>
        <taxon>Gunneridae</taxon>
        <taxon>Pentapetalae</taxon>
        <taxon>asterids</taxon>
        <taxon>lamiids</taxon>
        <taxon>Lamiales</taxon>
        <taxon>Lamiaceae</taxon>
        <taxon>Nepetoideae</taxon>
        <taxon>Mentheae</taxon>
        <taxon>Salviinae</taxon>
        <taxon>Salvia</taxon>
        <taxon>Salvia subgen. Calosphace</taxon>
        <taxon>core Calosphace</taxon>
    </lineage>
</organism>
<dbReference type="Proteomes" id="UP000298416">
    <property type="component" value="Unassembled WGS sequence"/>
</dbReference>
<name>A0A8X8YAR8_SALSN</name>
<accession>A0A8X8YAR8</accession>
<dbReference type="Pfam" id="PF03101">
    <property type="entry name" value="FAR1"/>
    <property type="match status" value="1"/>
</dbReference>
<keyword evidence="3" id="KW-1185">Reference proteome</keyword>
<comment type="caution">
    <text evidence="2">The sequence shown here is derived from an EMBL/GenBank/DDBJ whole genome shotgun (WGS) entry which is preliminary data.</text>
</comment>
<reference evidence="2" key="2">
    <citation type="submission" date="2020-08" db="EMBL/GenBank/DDBJ databases">
        <title>Plant Genome Project.</title>
        <authorList>
            <person name="Zhang R.-G."/>
        </authorList>
    </citation>
    <scope>NUCLEOTIDE SEQUENCE</scope>
    <source>
        <strain evidence="2">Huo1</strain>
        <tissue evidence="2">Leaf</tissue>
    </source>
</reference>
<feature type="domain" description="FAR1" evidence="1">
    <location>
        <begin position="30"/>
        <end position="80"/>
    </location>
</feature>
<gene>
    <name evidence="2" type="ORF">SASPL_107092</name>
</gene>
<dbReference type="EMBL" id="PNBA02000003">
    <property type="protein sequence ID" value="KAG6429053.1"/>
    <property type="molecule type" value="Genomic_DNA"/>
</dbReference>
<dbReference type="InterPro" id="IPR004330">
    <property type="entry name" value="FAR1_DNA_bnd_dom"/>
</dbReference>
<sequence length="140" mass="15765">MNDELHIPQIANDRKPEIGMKFASINDAFEFYNQYARVAGFSARISNSKKNKMNEVVWKQFVCFKAGQTDEVRSKNRASSGGPIKKRAHGEVRTGWVRASATLIVNGSARRAMSKLVWQVARHRETCTLLLGGDVHLRTC</sequence>
<dbReference type="PANTHER" id="PTHR46328:SF38">
    <property type="entry name" value="FAR1 DNA-BINDING DOMAIN PROTEIN"/>
    <property type="match status" value="1"/>
</dbReference>
<evidence type="ECO:0000313" key="3">
    <source>
        <dbReference type="Proteomes" id="UP000298416"/>
    </source>
</evidence>